<reference evidence="11 12" key="1">
    <citation type="journal article" date="2018" name="Mol. Biol. Evol.">
        <title>Broad Genomic Sampling Reveals a Smut Pathogenic Ancestry of the Fungal Clade Ustilaginomycotina.</title>
        <authorList>
            <person name="Kijpornyongpan T."/>
            <person name="Mondo S.J."/>
            <person name="Barry K."/>
            <person name="Sandor L."/>
            <person name="Lee J."/>
            <person name="Lipzen A."/>
            <person name="Pangilinan J."/>
            <person name="LaButti K."/>
            <person name="Hainaut M."/>
            <person name="Henrissat B."/>
            <person name="Grigoriev I.V."/>
            <person name="Spatafora J.W."/>
            <person name="Aime M.C."/>
        </authorList>
    </citation>
    <scope>NUCLEOTIDE SEQUENCE [LARGE SCALE GENOMIC DNA]</scope>
    <source>
        <strain evidence="11 12">MCA 4718</strain>
    </source>
</reference>
<dbReference type="GO" id="GO:0006465">
    <property type="term" value="P:signal peptide processing"/>
    <property type="evidence" value="ECO:0007669"/>
    <property type="project" value="InterPro"/>
</dbReference>
<protein>
    <recommendedName>
        <fullName evidence="3">Signal peptidase complex subunit 1</fullName>
    </recommendedName>
</protein>
<keyword evidence="12" id="KW-1185">Reference proteome</keyword>
<feature type="transmembrane region" description="Helical" evidence="10">
    <location>
        <begin position="27"/>
        <end position="45"/>
    </location>
</feature>
<dbReference type="EMBL" id="KZ819326">
    <property type="protein sequence ID" value="PWN21017.1"/>
    <property type="molecule type" value="Genomic_DNA"/>
</dbReference>
<dbReference type="GO" id="GO:0045047">
    <property type="term" value="P:protein targeting to ER"/>
    <property type="evidence" value="ECO:0007669"/>
    <property type="project" value="TreeGrafter"/>
</dbReference>
<comment type="subcellular location">
    <subcellularLocation>
        <location evidence="1">Endoplasmic reticulum membrane</location>
        <topology evidence="1">Multi-pass membrane protein</topology>
    </subcellularLocation>
</comment>
<evidence type="ECO:0000256" key="6">
    <source>
        <dbReference type="ARBA" id="ARBA00022989"/>
    </source>
</evidence>
<sequence>MEQMKKKLEGKIDFQGQRLADRIGQEMIVMGALLSLLLGFAFDSLSVTMYLYGVIVLVACALVIPPWPFYNQHKTQWLPNRPESSPDEVTDTDATGSAAVIDEGAEGSKKKKA</sequence>
<dbReference type="PANTHER" id="PTHR13202">
    <property type="entry name" value="MICROSOMAL SIGNAL PEPTIDASE 12 KDA SUBUNIT"/>
    <property type="match status" value="1"/>
</dbReference>
<dbReference type="Pfam" id="PF06645">
    <property type="entry name" value="SPC12"/>
    <property type="match status" value="1"/>
</dbReference>
<keyword evidence="5" id="KW-0256">Endoplasmic reticulum</keyword>
<dbReference type="GO" id="GO:0005787">
    <property type="term" value="C:signal peptidase complex"/>
    <property type="evidence" value="ECO:0007669"/>
    <property type="project" value="InterPro"/>
</dbReference>
<evidence type="ECO:0000256" key="4">
    <source>
        <dbReference type="ARBA" id="ARBA00022692"/>
    </source>
</evidence>
<feature type="transmembrane region" description="Helical" evidence="10">
    <location>
        <begin position="51"/>
        <end position="70"/>
    </location>
</feature>
<dbReference type="STRING" id="1684307.A0A316U6W2"/>
<organism evidence="11 12">
    <name type="scientific">Pseudomicrostroma glucosiphilum</name>
    <dbReference type="NCBI Taxonomy" id="1684307"/>
    <lineage>
        <taxon>Eukaryota</taxon>
        <taxon>Fungi</taxon>
        <taxon>Dikarya</taxon>
        <taxon>Basidiomycota</taxon>
        <taxon>Ustilaginomycotina</taxon>
        <taxon>Exobasidiomycetes</taxon>
        <taxon>Microstromatales</taxon>
        <taxon>Microstromatales incertae sedis</taxon>
        <taxon>Pseudomicrostroma</taxon>
    </lineage>
</organism>
<evidence type="ECO:0000256" key="10">
    <source>
        <dbReference type="SAM" id="Phobius"/>
    </source>
</evidence>
<dbReference type="InterPro" id="IPR009542">
    <property type="entry name" value="Spc1/SPCS1"/>
</dbReference>
<accession>A0A316U6W2</accession>
<evidence type="ECO:0000313" key="11">
    <source>
        <dbReference type="EMBL" id="PWN21017.1"/>
    </source>
</evidence>
<evidence type="ECO:0000313" key="12">
    <source>
        <dbReference type="Proteomes" id="UP000245942"/>
    </source>
</evidence>
<proteinExistence type="inferred from homology"/>
<dbReference type="OrthoDB" id="263893at2759"/>
<keyword evidence="4 10" id="KW-0812">Transmembrane</keyword>
<keyword evidence="7 10" id="KW-0472">Membrane</keyword>
<keyword evidence="6 10" id="KW-1133">Transmembrane helix</keyword>
<comment type="function">
    <text evidence="8">Component of the signal peptidase complex (SPC) which catalyzes the cleavage of N-terminal signal sequences from nascent proteins as they are translocated into the lumen of the endoplasmic reticulum. Dispensable for SPC enzymatic activity.</text>
</comment>
<evidence type="ECO:0000256" key="9">
    <source>
        <dbReference type="SAM" id="MobiDB-lite"/>
    </source>
</evidence>
<feature type="region of interest" description="Disordered" evidence="9">
    <location>
        <begin position="79"/>
        <end position="113"/>
    </location>
</feature>
<evidence type="ECO:0000256" key="7">
    <source>
        <dbReference type="ARBA" id="ARBA00023136"/>
    </source>
</evidence>
<dbReference type="PANTHER" id="PTHR13202:SF0">
    <property type="entry name" value="SIGNAL PEPTIDASE COMPLEX SUBUNIT 1"/>
    <property type="match status" value="1"/>
</dbReference>
<dbReference type="AlphaFoldDB" id="A0A316U6W2"/>
<dbReference type="GeneID" id="37014123"/>
<dbReference type="RefSeq" id="XP_025348177.1">
    <property type="nucleotide sequence ID" value="XM_025492389.1"/>
</dbReference>
<evidence type="ECO:0000256" key="5">
    <source>
        <dbReference type="ARBA" id="ARBA00022824"/>
    </source>
</evidence>
<evidence type="ECO:0000256" key="3">
    <source>
        <dbReference type="ARBA" id="ARBA00017059"/>
    </source>
</evidence>
<comment type="similarity">
    <text evidence="2">Belongs to the SPCS1 family.</text>
</comment>
<dbReference type="Proteomes" id="UP000245942">
    <property type="component" value="Unassembled WGS sequence"/>
</dbReference>
<evidence type="ECO:0000256" key="2">
    <source>
        <dbReference type="ARBA" id="ARBA00005245"/>
    </source>
</evidence>
<evidence type="ECO:0000256" key="8">
    <source>
        <dbReference type="ARBA" id="ARBA00045204"/>
    </source>
</evidence>
<gene>
    <name evidence="11" type="ORF">BCV69DRAFT_282521</name>
</gene>
<evidence type="ECO:0000256" key="1">
    <source>
        <dbReference type="ARBA" id="ARBA00004477"/>
    </source>
</evidence>
<name>A0A316U6W2_9BASI</name>